<name>A0A6J7PKC5_9ZZZZ</name>
<dbReference type="GO" id="GO:0008299">
    <property type="term" value="P:isoprenoid biosynthetic process"/>
    <property type="evidence" value="ECO:0007669"/>
    <property type="project" value="InterPro"/>
</dbReference>
<dbReference type="InterPro" id="IPR029044">
    <property type="entry name" value="Nucleotide-diphossugar_trans"/>
</dbReference>
<gene>
    <name evidence="3" type="ORF">UFOPK3164_00415</name>
    <name evidence="4" type="ORF">UFOPK3427_01074</name>
    <name evidence="5" type="ORF">UFOPK4112_00012</name>
</gene>
<keyword evidence="1" id="KW-0808">Transferase</keyword>
<organism evidence="5">
    <name type="scientific">freshwater metagenome</name>
    <dbReference type="NCBI Taxonomy" id="449393"/>
    <lineage>
        <taxon>unclassified sequences</taxon>
        <taxon>metagenomes</taxon>
        <taxon>ecological metagenomes</taxon>
    </lineage>
</organism>
<dbReference type="Pfam" id="PF01128">
    <property type="entry name" value="IspD"/>
    <property type="match status" value="1"/>
</dbReference>
<dbReference type="AlphaFoldDB" id="A0A6J7PKC5"/>
<protein>
    <submittedName>
        <fullName evidence="5">Unannotated protein</fullName>
    </submittedName>
</protein>
<proteinExistence type="predicted"/>
<reference evidence="5" key="1">
    <citation type="submission" date="2020-05" db="EMBL/GenBank/DDBJ databases">
        <authorList>
            <person name="Chiriac C."/>
            <person name="Salcher M."/>
            <person name="Ghai R."/>
            <person name="Kavagutti S V."/>
        </authorList>
    </citation>
    <scope>NUCLEOTIDE SEQUENCE</scope>
</reference>
<dbReference type="InterPro" id="IPR050088">
    <property type="entry name" value="IspD/TarI_cytidylyltransf_bact"/>
</dbReference>
<dbReference type="EMBL" id="CAFBLT010000001">
    <property type="protein sequence ID" value="CAB4875086.1"/>
    <property type="molecule type" value="Genomic_DNA"/>
</dbReference>
<accession>A0A6J7PKC5</accession>
<dbReference type="PANTHER" id="PTHR32125:SF4">
    <property type="entry name" value="2-C-METHYL-D-ERYTHRITOL 4-PHOSPHATE CYTIDYLYLTRANSFERASE, CHLOROPLASTIC"/>
    <property type="match status" value="1"/>
</dbReference>
<dbReference type="SUPFAM" id="SSF53448">
    <property type="entry name" value="Nucleotide-diphospho-sugar transferases"/>
    <property type="match status" value="1"/>
</dbReference>
<dbReference type="InterPro" id="IPR018294">
    <property type="entry name" value="ISPD_synthase_CS"/>
</dbReference>
<evidence type="ECO:0000256" key="2">
    <source>
        <dbReference type="ARBA" id="ARBA00022695"/>
    </source>
</evidence>
<sequence length="216" mass="22748">MKCTAIVVAGGSGDRFGGLKQFAMLGTKSIAAHSVETCRVIADKVILVVPNGMTGESHGADHVIEGGATRSASVRAGLSLVQDDVEVVVVHDAARPLATPRLFFAVVAELSDERVDAAISAVPVNDTIKEVTQIEGRRRVVHTLHRDDLVAVQTPQAFRADILRHAHLGEGDAHDDAALVEQNGGLIVVVAGEEENMKITSPSDLLVAEELLGARS</sequence>
<dbReference type="PANTHER" id="PTHR32125">
    <property type="entry name" value="2-C-METHYL-D-ERYTHRITOL 4-PHOSPHATE CYTIDYLYLTRANSFERASE, CHLOROPLASTIC"/>
    <property type="match status" value="1"/>
</dbReference>
<dbReference type="EMBL" id="CAFABE010000011">
    <property type="protein sequence ID" value="CAB4821023.1"/>
    <property type="molecule type" value="Genomic_DNA"/>
</dbReference>
<evidence type="ECO:0000256" key="1">
    <source>
        <dbReference type="ARBA" id="ARBA00022679"/>
    </source>
</evidence>
<evidence type="ECO:0000313" key="5">
    <source>
        <dbReference type="EMBL" id="CAB5005896.1"/>
    </source>
</evidence>
<dbReference type="GO" id="GO:0050518">
    <property type="term" value="F:2-C-methyl-D-erythritol 4-phosphate cytidylyltransferase activity"/>
    <property type="evidence" value="ECO:0007669"/>
    <property type="project" value="TreeGrafter"/>
</dbReference>
<dbReference type="PROSITE" id="PS01295">
    <property type="entry name" value="ISPD"/>
    <property type="match status" value="1"/>
</dbReference>
<dbReference type="Gene3D" id="3.90.550.10">
    <property type="entry name" value="Spore Coat Polysaccharide Biosynthesis Protein SpsA, Chain A"/>
    <property type="match status" value="1"/>
</dbReference>
<evidence type="ECO:0000313" key="3">
    <source>
        <dbReference type="EMBL" id="CAB4821023.1"/>
    </source>
</evidence>
<keyword evidence="2" id="KW-0548">Nucleotidyltransferase</keyword>
<dbReference type="EMBL" id="CAFBPM010000001">
    <property type="protein sequence ID" value="CAB5005896.1"/>
    <property type="molecule type" value="Genomic_DNA"/>
</dbReference>
<evidence type="ECO:0000313" key="4">
    <source>
        <dbReference type="EMBL" id="CAB4875086.1"/>
    </source>
</evidence>
<dbReference type="InterPro" id="IPR034683">
    <property type="entry name" value="IspD/TarI"/>
</dbReference>